<accession>A0ABR3A4Y9</accession>
<dbReference type="EMBL" id="JBBXMP010000018">
    <property type="protein sequence ID" value="KAL0068467.1"/>
    <property type="molecule type" value="Genomic_DNA"/>
</dbReference>
<keyword evidence="3" id="KW-1185">Reference proteome</keyword>
<sequence>MASLDKVATEKTDEFPEDKASLQAMEKGAPYEQHTQLARELKNRHVAMISIGG</sequence>
<protein>
    <submittedName>
        <fullName evidence="2">Uncharacterized protein</fullName>
    </submittedName>
</protein>
<proteinExistence type="predicted"/>
<feature type="compositionally biased region" description="Basic and acidic residues" evidence="1">
    <location>
        <begin position="7"/>
        <end position="20"/>
    </location>
</feature>
<evidence type="ECO:0000256" key="1">
    <source>
        <dbReference type="SAM" id="MobiDB-lite"/>
    </source>
</evidence>
<evidence type="ECO:0000313" key="3">
    <source>
        <dbReference type="Proteomes" id="UP001437256"/>
    </source>
</evidence>
<gene>
    <name evidence="2" type="ORF">AAF712_004545</name>
</gene>
<feature type="region of interest" description="Disordered" evidence="1">
    <location>
        <begin position="1"/>
        <end position="33"/>
    </location>
</feature>
<reference evidence="2 3" key="1">
    <citation type="submission" date="2024-05" db="EMBL/GenBank/DDBJ databases">
        <title>A draft genome resource for the thread blight pathogen Marasmius tenuissimus strain MS-2.</title>
        <authorList>
            <person name="Yulfo-Soto G.E."/>
            <person name="Baruah I.K."/>
            <person name="Amoako-Attah I."/>
            <person name="Bukari Y."/>
            <person name="Meinhardt L.W."/>
            <person name="Bailey B.A."/>
            <person name="Cohen S.P."/>
        </authorList>
    </citation>
    <scope>NUCLEOTIDE SEQUENCE [LARGE SCALE GENOMIC DNA]</scope>
    <source>
        <strain evidence="2 3">MS-2</strain>
    </source>
</reference>
<evidence type="ECO:0000313" key="2">
    <source>
        <dbReference type="EMBL" id="KAL0068467.1"/>
    </source>
</evidence>
<name>A0ABR3A4Y9_9AGAR</name>
<comment type="caution">
    <text evidence="2">The sequence shown here is derived from an EMBL/GenBank/DDBJ whole genome shotgun (WGS) entry which is preliminary data.</text>
</comment>
<organism evidence="2 3">
    <name type="scientific">Marasmius tenuissimus</name>
    <dbReference type="NCBI Taxonomy" id="585030"/>
    <lineage>
        <taxon>Eukaryota</taxon>
        <taxon>Fungi</taxon>
        <taxon>Dikarya</taxon>
        <taxon>Basidiomycota</taxon>
        <taxon>Agaricomycotina</taxon>
        <taxon>Agaricomycetes</taxon>
        <taxon>Agaricomycetidae</taxon>
        <taxon>Agaricales</taxon>
        <taxon>Marasmiineae</taxon>
        <taxon>Marasmiaceae</taxon>
        <taxon>Marasmius</taxon>
    </lineage>
</organism>
<dbReference type="Proteomes" id="UP001437256">
    <property type="component" value="Unassembled WGS sequence"/>
</dbReference>